<dbReference type="OrthoDB" id="22745at10239"/>
<dbReference type="EMBL" id="LT671577">
    <property type="protein sequence ID" value="SHO33513.1"/>
    <property type="molecule type" value="Genomic_DNA"/>
</dbReference>
<reference evidence="1 2" key="1">
    <citation type="submission" date="2016-11" db="EMBL/GenBank/DDBJ databases">
        <authorList>
            <consortium name="Urmite Genomes"/>
        </authorList>
    </citation>
    <scope>NUCLEOTIDE SEQUENCE [LARGE SCALE GENOMIC DNA]</scope>
    <source>
        <strain evidence="1 2">A11</strain>
    </source>
</reference>
<sequence length="167" mass="19525">MDAPDYLFSTIFANQGVLAGSFVRDCVIRHVPVCKERGIDIIVPFTKVRRLVAALKKMGGEVEEVDYDKEDRVARYVIMVDDWLLDISCEYLFPPDVDVNLLCWDYNGYSLWYKIPDDWRYGHSMDLTAIVHRCKNKEAIALVDEWEDKKTLYGRIMKMVTKGWIVY</sequence>
<gene>
    <name evidence="1" type="ORF">BQ3484_445</name>
</gene>
<evidence type="ECO:0000313" key="2">
    <source>
        <dbReference type="Proteomes" id="UP000201465"/>
    </source>
</evidence>
<name>A0A1M7XUZ6_9VIRU</name>
<organism evidence="1 2">
    <name type="scientific">Cedratvirus A11</name>
    <dbReference type="NCBI Taxonomy" id="1903266"/>
    <lineage>
        <taxon>Viruses</taxon>
        <taxon>Pithoviruses</taxon>
        <taxon>Orthocedratvirinae</taxon>
        <taxon>Alphacedratvirus</taxon>
        <taxon>Alphacedratvirus aljazairmassiliense</taxon>
    </lineage>
</organism>
<proteinExistence type="predicted"/>
<evidence type="ECO:0000313" key="1">
    <source>
        <dbReference type="EMBL" id="SHO33513.1"/>
    </source>
</evidence>
<keyword evidence="2" id="KW-1185">Reference proteome</keyword>
<protein>
    <submittedName>
        <fullName evidence="1">Uncharacterized protein</fullName>
    </submittedName>
</protein>
<dbReference type="Proteomes" id="UP000201465">
    <property type="component" value="Segment"/>
</dbReference>
<dbReference type="GeneID" id="30523424"/>
<accession>A0A1M7XUZ6</accession>
<dbReference type="KEGG" id="vg:30523424"/>
<dbReference type="RefSeq" id="YP_009329385.1">
    <property type="nucleotide sequence ID" value="NC_032108.1"/>
</dbReference>